<keyword evidence="5 8" id="KW-0812">Transmembrane</keyword>
<dbReference type="Proteomes" id="UP001374803">
    <property type="component" value="Chromosome"/>
</dbReference>
<feature type="transmembrane region" description="Helical" evidence="8">
    <location>
        <begin position="240"/>
        <end position="257"/>
    </location>
</feature>
<feature type="transmembrane region" description="Helical" evidence="8">
    <location>
        <begin position="124"/>
        <end position="141"/>
    </location>
</feature>
<dbReference type="InterPro" id="IPR004626">
    <property type="entry name" value="RarD"/>
</dbReference>
<dbReference type="EMBL" id="CP089983">
    <property type="protein sequence ID" value="WXB10529.1"/>
    <property type="molecule type" value="Genomic_DNA"/>
</dbReference>
<feature type="transmembrane region" description="Helical" evidence="8">
    <location>
        <begin position="170"/>
        <end position="190"/>
    </location>
</feature>
<reference evidence="10" key="1">
    <citation type="submission" date="2021-12" db="EMBL/GenBank/DDBJ databases">
        <title>Discovery of the Pendulisporaceae a myxobacterial family with distinct sporulation behavior and unique specialized metabolism.</title>
        <authorList>
            <person name="Garcia R."/>
            <person name="Popoff A."/>
            <person name="Bader C.D."/>
            <person name="Loehr J."/>
            <person name="Walesch S."/>
            <person name="Walt C."/>
            <person name="Boldt J."/>
            <person name="Bunk B."/>
            <person name="Haeckl F.J.F.P.J."/>
            <person name="Gunesch A.P."/>
            <person name="Birkelbach J."/>
            <person name="Nuebel U."/>
            <person name="Pietschmann T."/>
            <person name="Bach T."/>
            <person name="Mueller R."/>
        </authorList>
    </citation>
    <scope>NUCLEOTIDE SEQUENCE</scope>
    <source>
        <strain evidence="10">MSr11367</strain>
    </source>
</reference>
<comment type="subcellular location">
    <subcellularLocation>
        <location evidence="1">Cell membrane</location>
        <topology evidence="1">Multi-pass membrane protein</topology>
    </subcellularLocation>
</comment>
<dbReference type="PANTHER" id="PTHR22911:SF137">
    <property type="entry name" value="SOLUTE CARRIER FAMILY 35 MEMBER G2-RELATED"/>
    <property type="match status" value="1"/>
</dbReference>
<feature type="transmembrane region" description="Helical" evidence="8">
    <location>
        <begin position="37"/>
        <end position="55"/>
    </location>
</feature>
<keyword evidence="7 8" id="KW-0472">Membrane</keyword>
<feature type="domain" description="EamA" evidence="9">
    <location>
        <begin position="149"/>
        <end position="279"/>
    </location>
</feature>
<name>A0ABZ2LLQ2_9BACT</name>
<evidence type="ECO:0000256" key="7">
    <source>
        <dbReference type="ARBA" id="ARBA00023136"/>
    </source>
</evidence>
<evidence type="ECO:0000256" key="4">
    <source>
        <dbReference type="ARBA" id="ARBA00022475"/>
    </source>
</evidence>
<dbReference type="RefSeq" id="WP_394840204.1">
    <property type="nucleotide sequence ID" value="NZ_CP089929.1"/>
</dbReference>
<dbReference type="NCBIfam" id="TIGR00688">
    <property type="entry name" value="rarD"/>
    <property type="match status" value="1"/>
</dbReference>
<feature type="transmembrane region" description="Helical" evidence="8">
    <location>
        <begin position="67"/>
        <end position="88"/>
    </location>
</feature>
<dbReference type="SUPFAM" id="SSF103481">
    <property type="entry name" value="Multidrug resistance efflux transporter EmrE"/>
    <property type="match status" value="2"/>
</dbReference>
<keyword evidence="11" id="KW-1185">Reference proteome</keyword>
<proteinExistence type="inferred from homology"/>
<dbReference type="PANTHER" id="PTHR22911">
    <property type="entry name" value="ACYL-MALONYL CONDENSING ENZYME-RELATED"/>
    <property type="match status" value="1"/>
</dbReference>
<feature type="domain" description="EamA" evidence="9">
    <location>
        <begin position="6"/>
        <end position="140"/>
    </location>
</feature>
<organism evidence="10 11">
    <name type="scientific">Pendulispora rubella</name>
    <dbReference type="NCBI Taxonomy" id="2741070"/>
    <lineage>
        <taxon>Bacteria</taxon>
        <taxon>Pseudomonadati</taxon>
        <taxon>Myxococcota</taxon>
        <taxon>Myxococcia</taxon>
        <taxon>Myxococcales</taxon>
        <taxon>Sorangiineae</taxon>
        <taxon>Pendulisporaceae</taxon>
        <taxon>Pendulispora</taxon>
    </lineage>
</organism>
<gene>
    <name evidence="10" type="primary">rarD</name>
    <name evidence="10" type="ORF">LVJ94_25295</name>
</gene>
<feature type="transmembrane region" description="Helical" evidence="8">
    <location>
        <begin position="147"/>
        <end position="163"/>
    </location>
</feature>
<evidence type="ECO:0000256" key="8">
    <source>
        <dbReference type="SAM" id="Phobius"/>
    </source>
</evidence>
<dbReference type="InterPro" id="IPR000620">
    <property type="entry name" value="EamA_dom"/>
</dbReference>
<accession>A0ABZ2LLQ2</accession>
<feature type="transmembrane region" description="Helical" evidence="8">
    <location>
        <begin position="7"/>
        <end position="25"/>
    </location>
</feature>
<evidence type="ECO:0000259" key="9">
    <source>
        <dbReference type="Pfam" id="PF00892"/>
    </source>
</evidence>
<keyword evidence="4" id="KW-1003">Cell membrane</keyword>
<feature type="transmembrane region" description="Helical" evidence="8">
    <location>
        <begin position="210"/>
        <end position="228"/>
    </location>
</feature>
<feature type="transmembrane region" description="Helical" evidence="8">
    <location>
        <begin position="263"/>
        <end position="285"/>
    </location>
</feature>
<evidence type="ECO:0000313" key="10">
    <source>
        <dbReference type="EMBL" id="WXB10529.1"/>
    </source>
</evidence>
<sequence>MSELRKGVLFGICAYTSWGLFPLFWPLLKPAAAFEILAHRIVWSLVVMAILMARLRSLKWLRAIGMYRFRLLALAAGLVSVNWLTYIWAVNSHHVVETALGYFINPLVSVLLGVFFLGERVRRAQWAALGIAAIAVVVLTIDYGRLPWIALSLAFSFGLYGFVKKKAGVGALESLTVETGLLFLPALGYLLYVENTGHGTFGHVSGTKDLLLASCGILTAIPLLWFAAAANRVPLTSIGLLQYIAPTLQFLCGVVVMREEMPASRWMGFGLVWVGLAVFALESVFHRRRQMRQLKCATAAIPPGSRPA</sequence>
<evidence type="ECO:0000256" key="3">
    <source>
        <dbReference type="ARBA" id="ARBA00022448"/>
    </source>
</evidence>
<comment type="similarity">
    <text evidence="2">Belongs to the EamA transporter family.</text>
</comment>
<evidence type="ECO:0000256" key="2">
    <source>
        <dbReference type="ARBA" id="ARBA00007362"/>
    </source>
</evidence>
<keyword evidence="6 8" id="KW-1133">Transmembrane helix</keyword>
<protein>
    <submittedName>
        <fullName evidence="10">EamA family transporter RarD</fullName>
    </submittedName>
</protein>
<evidence type="ECO:0000256" key="5">
    <source>
        <dbReference type="ARBA" id="ARBA00022692"/>
    </source>
</evidence>
<evidence type="ECO:0000256" key="6">
    <source>
        <dbReference type="ARBA" id="ARBA00022989"/>
    </source>
</evidence>
<dbReference type="InterPro" id="IPR037185">
    <property type="entry name" value="EmrE-like"/>
</dbReference>
<dbReference type="Pfam" id="PF00892">
    <property type="entry name" value="EamA"/>
    <property type="match status" value="2"/>
</dbReference>
<evidence type="ECO:0000313" key="11">
    <source>
        <dbReference type="Proteomes" id="UP001374803"/>
    </source>
</evidence>
<feature type="transmembrane region" description="Helical" evidence="8">
    <location>
        <begin position="100"/>
        <end position="117"/>
    </location>
</feature>
<keyword evidence="3" id="KW-0813">Transport</keyword>
<evidence type="ECO:0000256" key="1">
    <source>
        <dbReference type="ARBA" id="ARBA00004651"/>
    </source>
</evidence>